<feature type="region of interest" description="Disordered" evidence="1">
    <location>
        <begin position="453"/>
        <end position="474"/>
    </location>
</feature>
<accession>A0AAN6S475</accession>
<protein>
    <submittedName>
        <fullName evidence="2">Mitochondrial ribosomal protein MRP51</fullName>
    </submittedName>
</protein>
<organism evidence="2 3">
    <name type="scientific">Diplogelasinospora grovesii</name>
    <dbReference type="NCBI Taxonomy" id="303347"/>
    <lineage>
        <taxon>Eukaryota</taxon>
        <taxon>Fungi</taxon>
        <taxon>Dikarya</taxon>
        <taxon>Ascomycota</taxon>
        <taxon>Pezizomycotina</taxon>
        <taxon>Sordariomycetes</taxon>
        <taxon>Sordariomycetidae</taxon>
        <taxon>Sordariales</taxon>
        <taxon>Diplogelasinosporaceae</taxon>
        <taxon>Diplogelasinospora</taxon>
    </lineage>
</organism>
<dbReference type="EMBL" id="MU853804">
    <property type="protein sequence ID" value="KAK3939845.1"/>
    <property type="molecule type" value="Genomic_DNA"/>
</dbReference>
<sequence>MAAARSVSPGGALLRASRLFSLPAPIPPPLGDITSSAYNSESSTQPFPTHQVITTLSSSRKRGDWGLKRPLPLKTTTKSSTPMLRVKQIDSIEQITDYSSAADHGLTLKKFQELRLPITAPTKNQNGGYGADRMNLPKRSVFEEDSDFTAVDPEQQGAVKDKRWKFNGPWLAGMTQGDFKKWLAKNVRTRRLEFRQFLKKKLAVEMLRPATQKALDNGEELPSAIDPETISEEQLTEYLRRLRQNNQELYDMVGQFLDLAPLQPPTMSDVRLGLLGGAKADLRTTENPYADSGPPVTHPSAGISYLRTAAYLDNHPIYGPQRNHPPQQARVVRPRRQAIDGKLGVAGFVVETPHGDNYSNNKYNYNPELDRLDPGVEGGAKLWVQPQRASVDSTGRVQVVVGNAKSEDELVVKELLGEEKMFGEVPKPVEEAPPRGGYRARAFGAAQLREQYKNGPKISSAQEYGLGTISHSSR</sequence>
<gene>
    <name evidence="2" type="ORF">QBC46DRAFT_386753</name>
</gene>
<dbReference type="InterPro" id="IPR016712">
    <property type="entry name" value="Rbsml_bS1m-like"/>
</dbReference>
<comment type="caution">
    <text evidence="2">The sequence shown here is derived from an EMBL/GenBank/DDBJ whole genome shotgun (WGS) entry which is preliminary data.</text>
</comment>
<dbReference type="AlphaFoldDB" id="A0AAN6S475"/>
<keyword evidence="2" id="KW-0689">Ribosomal protein</keyword>
<dbReference type="Pfam" id="PF11709">
    <property type="entry name" value="Mit_ribos_Mrp51"/>
    <property type="match status" value="1"/>
</dbReference>
<dbReference type="PANTHER" id="PTHR28058:SF1">
    <property type="entry name" value="SMALL RIBOSOMAL SUBUNIT PROTEIN BS1M"/>
    <property type="match status" value="1"/>
</dbReference>
<evidence type="ECO:0000313" key="3">
    <source>
        <dbReference type="Proteomes" id="UP001303473"/>
    </source>
</evidence>
<dbReference type="GO" id="GO:0003735">
    <property type="term" value="F:structural constituent of ribosome"/>
    <property type="evidence" value="ECO:0007669"/>
    <property type="project" value="TreeGrafter"/>
</dbReference>
<evidence type="ECO:0000313" key="2">
    <source>
        <dbReference type="EMBL" id="KAK3939845.1"/>
    </source>
</evidence>
<dbReference type="Proteomes" id="UP001303473">
    <property type="component" value="Unassembled WGS sequence"/>
</dbReference>
<dbReference type="PANTHER" id="PTHR28058">
    <property type="entry name" value="37S RIBOSOMAL PROTEIN MRP51, MITOCHONDRIAL"/>
    <property type="match status" value="1"/>
</dbReference>
<evidence type="ECO:0000256" key="1">
    <source>
        <dbReference type="SAM" id="MobiDB-lite"/>
    </source>
</evidence>
<name>A0AAN6S475_9PEZI</name>
<reference evidence="3" key="1">
    <citation type="journal article" date="2023" name="Mol. Phylogenet. Evol.">
        <title>Genome-scale phylogeny and comparative genomics of the fungal order Sordariales.</title>
        <authorList>
            <person name="Hensen N."/>
            <person name="Bonometti L."/>
            <person name="Westerberg I."/>
            <person name="Brannstrom I.O."/>
            <person name="Guillou S."/>
            <person name="Cros-Aarteil S."/>
            <person name="Calhoun S."/>
            <person name="Haridas S."/>
            <person name="Kuo A."/>
            <person name="Mondo S."/>
            <person name="Pangilinan J."/>
            <person name="Riley R."/>
            <person name="LaButti K."/>
            <person name="Andreopoulos B."/>
            <person name="Lipzen A."/>
            <person name="Chen C."/>
            <person name="Yan M."/>
            <person name="Daum C."/>
            <person name="Ng V."/>
            <person name="Clum A."/>
            <person name="Steindorff A."/>
            <person name="Ohm R.A."/>
            <person name="Martin F."/>
            <person name="Silar P."/>
            <person name="Natvig D.O."/>
            <person name="Lalanne C."/>
            <person name="Gautier V."/>
            <person name="Ament-Velasquez S.L."/>
            <person name="Kruys A."/>
            <person name="Hutchinson M.I."/>
            <person name="Powell A.J."/>
            <person name="Barry K."/>
            <person name="Miller A.N."/>
            <person name="Grigoriev I.V."/>
            <person name="Debuchy R."/>
            <person name="Gladieux P."/>
            <person name="Hiltunen Thoren M."/>
            <person name="Johannesson H."/>
        </authorList>
    </citation>
    <scope>NUCLEOTIDE SEQUENCE [LARGE SCALE GENOMIC DNA]</scope>
    <source>
        <strain evidence="3">CBS 340.73</strain>
    </source>
</reference>
<dbReference type="GO" id="GO:0005763">
    <property type="term" value="C:mitochondrial small ribosomal subunit"/>
    <property type="evidence" value="ECO:0007669"/>
    <property type="project" value="TreeGrafter"/>
</dbReference>
<keyword evidence="3" id="KW-1185">Reference proteome</keyword>
<keyword evidence="2" id="KW-0687">Ribonucleoprotein</keyword>
<dbReference type="GO" id="GO:0070124">
    <property type="term" value="P:mitochondrial translational initiation"/>
    <property type="evidence" value="ECO:0007669"/>
    <property type="project" value="TreeGrafter"/>
</dbReference>
<proteinExistence type="predicted"/>